<proteinExistence type="predicted"/>
<evidence type="ECO:0000313" key="2">
    <source>
        <dbReference type="EMBL" id="KAJ9605582.1"/>
    </source>
</evidence>
<keyword evidence="1" id="KW-0812">Transmembrane</keyword>
<accession>A0AA38X2Q2</accession>
<gene>
    <name evidence="2" type="ORF">H2200_010239</name>
</gene>
<evidence type="ECO:0000313" key="3">
    <source>
        <dbReference type="Proteomes" id="UP001172673"/>
    </source>
</evidence>
<organism evidence="2 3">
    <name type="scientific">Cladophialophora chaetospira</name>
    <dbReference type="NCBI Taxonomy" id="386627"/>
    <lineage>
        <taxon>Eukaryota</taxon>
        <taxon>Fungi</taxon>
        <taxon>Dikarya</taxon>
        <taxon>Ascomycota</taxon>
        <taxon>Pezizomycotina</taxon>
        <taxon>Eurotiomycetes</taxon>
        <taxon>Chaetothyriomycetidae</taxon>
        <taxon>Chaetothyriales</taxon>
        <taxon>Herpotrichiellaceae</taxon>
        <taxon>Cladophialophora</taxon>
    </lineage>
</organism>
<protein>
    <submittedName>
        <fullName evidence="2">Uncharacterized protein</fullName>
    </submittedName>
</protein>
<keyword evidence="3" id="KW-1185">Reference proteome</keyword>
<comment type="caution">
    <text evidence="2">The sequence shown here is derived from an EMBL/GenBank/DDBJ whole genome shotgun (WGS) entry which is preliminary data.</text>
</comment>
<keyword evidence="1" id="KW-1133">Transmembrane helix</keyword>
<feature type="transmembrane region" description="Helical" evidence="1">
    <location>
        <begin position="12"/>
        <end position="31"/>
    </location>
</feature>
<dbReference type="EMBL" id="JAPDRK010000016">
    <property type="protein sequence ID" value="KAJ9605582.1"/>
    <property type="molecule type" value="Genomic_DNA"/>
</dbReference>
<name>A0AA38X2Q2_9EURO</name>
<keyword evidence="1" id="KW-0472">Membrane</keyword>
<dbReference type="Proteomes" id="UP001172673">
    <property type="component" value="Unassembled WGS sequence"/>
</dbReference>
<dbReference type="AlphaFoldDB" id="A0AA38X2Q2"/>
<sequence length="238" mass="26522">MLDVLLEPLSSTTILGALATTIGTYICLQIITNRCHEATQLAECYPKYIHYGGCLYDNARGSDARQIDAHAHVQMLEARFCALYAPLLSLVPLAMAGPWFYIALIDPDHDSDAVPELTVCIIVVLCYLIQRGLFDSGLDRYFDAVETYRSSFGVQDGIQTKQGELETTSGLKYVYLRILLAIAPVRNSCSHNRGWATPERHPLLSRQSTGAGRRGRRSAFPAARFYPPRQSRYISMSV</sequence>
<reference evidence="2" key="1">
    <citation type="submission" date="2022-10" db="EMBL/GenBank/DDBJ databases">
        <title>Culturing micro-colonial fungi from biological soil crusts in the Mojave desert and describing Neophaeococcomyces mojavensis, and introducing the new genera and species Taxawa tesnikishii.</title>
        <authorList>
            <person name="Kurbessoian T."/>
            <person name="Stajich J.E."/>
        </authorList>
    </citation>
    <scope>NUCLEOTIDE SEQUENCE</scope>
    <source>
        <strain evidence="2">TK_41</strain>
    </source>
</reference>
<evidence type="ECO:0000256" key="1">
    <source>
        <dbReference type="SAM" id="Phobius"/>
    </source>
</evidence>
<feature type="transmembrane region" description="Helical" evidence="1">
    <location>
        <begin position="81"/>
        <end position="101"/>
    </location>
</feature>
<feature type="transmembrane region" description="Helical" evidence="1">
    <location>
        <begin position="113"/>
        <end position="130"/>
    </location>
</feature>